<dbReference type="HOGENOM" id="CLU_3406459_0_0_1"/>
<dbReference type="Proteomes" id="UP000030676">
    <property type="component" value="Unassembled WGS sequence"/>
</dbReference>
<dbReference type="AlphaFoldDB" id="X0GV54"/>
<gene>
    <name evidence="1" type="ORF">FOPG_16354</name>
</gene>
<name>X0GV54_FUSOX</name>
<reference evidence="1" key="2">
    <citation type="submission" date="2014-03" db="EMBL/GenBank/DDBJ databases">
        <title>The Genome Annotation of Fusarium oxysporum PHW808.</title>
        <authorList>
            <consortium name="The Broad Institute Genomics Platform"/>
            <person name="Ma L.-J."/>
            <person name="Corby-Kistler H."/>
            <person name="Broz K."/>
            <person name="Gale L.R."/>
            <person name="Jonkers W."/>
            <person name="O'Donnell K."/>
            <person name="Ploetz R."/>
            <person name="Steinberg C."/>
            <person name="Schwartz D.C."/>
            <person name="VanEtten H."/>
            <person name="Zhou S."/>
            <person name="Young S.K."/>
            <person name="Zeng Q."/>
            <person name="Gargeya S."/>
            <person name="Fitzgerald M."/>
            <person name="Abouelleil A."/>
            <person name="Alvarado L."/>
            <person name="Chapman S.B."/>
            <person name="Gainer-Dewar J."/>
            <person name="Goldberg J."/>
            <person name="Griggs A."/>
            <person name="Gujja S."/>
            <person name="Hansen M."/>
            <person name="Howarth C."/>
            <person name="Imamovic A."/>
            <person name="Ireland A."/>
            <person name="Larimer J."/>
            <person name="McCowan C."/>
            <person name="Murphy C."/>
            <person name="Pearson M."/>
            <person name="Poon T.W."/>
            <person name="Priest M."/>
            <person name="Roberts A."/>
            <person name="Saif S."/>
            <person name="Shea T."/>
            <person name="Sykes S."/>
            <person name="Wortman J."/>
            <person name="Nusbaum C."/>
            <person name="Birren B."/>
        </authorList>
    </citation>
    <scope>NUCLEOTIDE SEQUENCE</scope>
    <source>
        <strain evidence="1">54008</strain>
    </source>
</reference>
<dbReference type="EMBL" id="KK033345">
    <property type="protein sequence ID" value="EXL67522.1"/>
    <property type="molecule type" value="Genomic_DNA"/>
</dbReference>
<organism evidence="1">
    <name type="scientific">Fusarium oxysporum f. sp. conglutinans race 2 54008</name>
    <dbReference type="NCBI Taxonomy" id="1089457"/>
    <lineage>
        <taxon>Eukaryota</taxon>
        <taxon>Fungi</taxon>
        <taxon>Dikarya</taxon>
        <taxon>Ascomycota</taxon>
        <taxon>Pezizomycotina</taxon>
        <taxon>Sordariomycetes</taxon>
        <taxon>Hypocreomycetidae</taxon>
        <taxon>Hypocreales</taxon>
        <taxon>Nectriaceae</taxon>
        <taxon>Fusarium</taxon>
        <taxon>Fusarium oxysporum species complex</taxon>
    </lineage>
</organism>
<proteinExistence type="predicted"/>
<sequence length="30" mass="3541">MLSGIPTMFFRQRVFHGLSSSRLVSQDWAW</sequence>
<accession>X0GV54</accession>
<reference evidence="1" key="1">
    <citation type="submission" date="2011-11" db="EMBL/GenBank/DDBJ databases">
        <title>The Genome Sequence of Fusarium oxysporum PHW808.</title>
        <authorList>
            <consortium name="The Broad Institute Genome Sequencing Platform"/>
            <person name="Ma L.-J."/>
            <person name="Gale L.R."/>
            <person name="Schwartz D.C."/>
            <person name="Zhou S."/>
            <person name="Corby-Kistler H."/>
            <person name="Young S.K."/>
            <person name="Zeng Q."/>
            <person name="Gargeya S."/>
            <person name="Fitzgerald M."/>
            <person name="Haas B."/>
            <person name="Abouelleil A."/>
            <person name="Alvarado L."/>
            <person name="Arachchi H.M."/>
            <person name="Berlin A."/>
            <person name="Brown A."/>
            <person name="Chapman S.B."/>
            <person name="Chen Z."/>
            <person name="Dunbar C."/>
            <person name="Freedman E."/>
            <person name="Gearin G."/>
            <person name="Goldberg J."/>
            <person name="Griggs A."/>
            <person name="Gujja S."/>
            <person name="Heiman D."/>
            <person name="Howarth C."/>
            <person name="Larson L."/>
            <person name="Lui A."/>
            <person name="MacDonald P.J.P."/>
            <person name="Montmayeur A."/>
            <person name="Murphy C."/>
            <person name="Neiman D."/>
            <person name="Pearson M."/>
            <person name="Priest M."/>
            <person name="Roberts A."/>
            <person name="Saif S."/>
            <person name="Shea T."/>
            <person name="Shenoy N."/>
            <person name="Sisk P."/>
            <person name="Stolte C."/>
            <person name="Sykes S."/>
            <person name="Wortman J."/>
            <person name="Nusbaum C."/>
            <person name="Birren B."/>
        </authorList>
    </citation>
    <scope>NUCLEOTIDE SEQUENCE [LARGE SCALE GENOMIC DNA]</scope>
    <source>
        <strain evidence="1">54008</strain>
    </source>
</reference>
<protein>
    <submittedName>
        <fullName evidence="1">Uncharacterized protein</fullName>
    </submittedName>
</protein>
<evidence type="ECO:0000313" key="1">
    <source>
        <dbReference type="EMBL" id="EXL67522.1"/>
    </source>
</evidence>